<evidence type="ECO:0000256" key="2">
    <source>
        <dbReference type="ARBA" id="ARBA00022801"/>
    </source>
</evidence>
<evidence type="ECO:0000313" key="5">
    <source>
        <dbReference type="Proteomes" id="UP001156441"/>
    </source>
</evidence>
<gene>
    <name evidence="4" type="ORF">JT362_18500</name>
</gene>
<keyword evidence="2" id="KW-0378">Hydrolase</keyword>
<dbReference type="PANTHER" id="PTHR11487:SF0">
    <property type="entry name" value="S-ACYL FATTY ACID SYNTHASE THIOESTERASE, MEDIUM CHAIN"/>
    <property type="match status" value="1"/>
</dbReference>
<dbReference type="InterPro" id="IPR001031">
    <property type="entry name" value="Thioesterase"/>
</dbReference>
<dbReference type="Proteomes" id="UP001156441">
    <property type="component" value="Unassembled WGS sequence"/>
</dbReference>
<evidence type="ECO:0000259" key="3">
    <source>
        <dbReference type="SMART" id="SM00824"/>
    </source>
</evidence>
<dbReference type="InterPro" id="IPR012223">
    <property type="entry name" value="TEII"/>
</dbReference>
<feature type="domain" description="Thioesterase TesA-like" evidence="3">
    <location>
        <begin position="19"/>
        <end position="240"/>
    </location>
</feature>
<dbReference type="SUPFAM" id="SSF53474">
    <property type="entry name" value="alpha/beta-Hydrolases"/>
    <property type="match status" value="1"/>
</dbReference>
<dbReference type="Gene3D" id="3.40.50.1820">
    <property type="entry name" value="alpha/beta hydrolase"/>
    <property type="match status" value="1"/>
</dbReference>
<dbReference type="EMBL" id="JAFFZE010000014">
    <property type="protein sequence ID" value="MCT2585109.1"/>
    <property type="molecule type" value="Genomic_DNA"/>
</dbReference>
<dbReference type="InterPro" id="IPR029058">
    <property type="entry name" value="AB_hydrolase_fold"/>
</dbReference>
<keyword evidence="5" id="KW-1185">Reference proteome</keyword>
<name>A0ABT2JC10_9PSEU</name>
<dbReference type="RefSeq" id="WP_260192578.1">
    <property type="nucleotide sequence ID" value="NZ_JAFFZE010000014.1"/>
</dbReference>
<dbReference type="Pfam" id="PF00975">
    <property type="entry name" value="Thioesterase"/>
    <property type="match status" value="1"/>
</dbReference>
<evidence type="ECO:0000256" key="1">
    <source>
        <dbReference type="ARBA" id="ARBA00007169"/>
    </source>
</evidence>
<dbReference type="SMART" id="SM00824">
    <property type="entry name" value="PKS_TE"/>
    <property type="match status" value="1"/>
</dbReference>
<proteinExistence type="inferred from homology"/>
<dbReference type="InterPro" id="IPR020802">
    <property type="entry name" value="TesA-like"/>
</dbReference>
<comment type="caution">
    <text evidence="4">The sequence shown here is derived from an EMBL/GenBank/DDBJ whole genome shotgun (WGS) entry which is preliminary data.</text>
</comment>
<evidence type="ECO:0000313" key="4">
    <source>
        <dbReference type="EMBL" id="MCT2585109.1"/>
    </source>
</evidence>
<protein>
    <submittedName>
        <fullName evidence="4">Thioesterase</fullName>
    </submittedName>
</protein>
<sequence>MTEWVRRFHPSDDPRARLVCFPHAGGSASYFFPVSRALAPSVEVICLQYPGRQDRRTEPCLDDVSAFADAAASALDPWLDLPIVLFGHSLGASIAYETARRLQSSGREVVALFASGRRGPTTTRHERVHLLPDDGLLAELRRMSGTEATLLADDELVRMILPALRADYRAAETYHHSPGETLRCPIIALVGDNDPKVTVDEARDWAAHTTGPFTLTVFPGGHFFLQDHQQEIVTALSDQIAALGAHPSG</sequence>
<accession>A0ABT2JC10</accession>
<comment type="similarity">
    <text evidence="1">Belongs to the thioesterase family.</text>
</comment>
<reference evidence="4 5" key="1">
    <citation type="submission" date="2021-02" db="EMBL/GenBank/DDBJ databases">
        <title>Actinophytocola xerophila sp. nov., isolated from soil of cotton cropping field.</title>
        <authorList>
            <person name="Huang R."/>
            <person name="Chen X."/>
            <person name="Ge X."/>
            <person name="Liu W."/>
        </authorList>
    </citation>
    <scope>NUCLEOTIDE SEQUENCE [LARGE SCALE GENOMIC DNA]</scope>
    <source>
        <strain evidence="4 5">S1-96</strain>
    </source>
</reference>
<organism evidence="4 5">
    <name type="scientific">Actinophytocola gossypii</name>
    <dbReference type="NCBI Taxonomy" id="2812003"/>
    <lineage>
        <taxon>Bacteria</taxon>
        <taxon>Bacillati</taxon>
        <taxon>Actinomycetota</taxon>
        <taxon>Actinomycetes</taxon>
        <taxon>Pseudonocardiales</taxon>
        <taxon>Pseudonocardiaceae</taxon>
    </lineage>
</organism>
<dbReference type="PANTHER" id="PTHR11487">
    <property type="entry name" value="THIOESTERASE"/>
    <property type="match status" value="1"/>
</dbReference>